<dbReference type="Pfam" id="PF16187">
    <property type="entry name" value="Peptidase_M16_M"/>
    <property type="match status" value="1"/>
</dbReference>
<dbReference type="InterPro" id="IPR011249">
    <property type="entry name" value="Metalloenz_LuxS/M16"/>
</dbReference>
<reference evidence="11 12" key="1">
    <citation type="submission" date="2023-05" db="EMBL/GenBank/DDBJ databases">
        <title>A 100% complete, gapless, phased diploid assembly of the Scenedesmus obliquus UTEX 3031 genome.</title>
        <authorList>
            <person name="Biondi T.C."/>
            <person name="Hanschen E.R."/>
            <person name="Kwon T."/>
            <person name="Eng W."/>
            <person name="Kruse C.P.S."/>
            <person name="Koehler S.I."/>
            <person name="Kunde Y."/>
            <person name="Gleasner C.D."/>
            <person name="You Mak K.T."/>
            <person name="Polle J."/>
            <person name="Hovde B.T."/>
            <person name="Starkenburg S.R."/>
        </authorList>
    </citation>
    <scope>NUCLEOTIDE SEQUENCE [LARGE SCALE GENOMIC DNA]</scope>
    <source>
        <strain evidence="11 12">DOE0152z</strain>
    </source>
</reference>
<keyword evidence="12" id="KW-1185">Reference proteome</keyword>
<evidence type="ECO:0000256" key="3">
    <source>
        <dbReference type="ARBA" id="ARBA00022723"/>
    </source>
</evidence>
<name>A0ABY8TPA6_TETOB</name>
<dbReference type="Pfam" id="PF00675">
    <property type="entry name" value="Peptidase_M16"/>
    <property type="match status" value="1"/>
</dbReference>
<accession>A0ABY8TPA6</accession>
<dbReference type="InterPro" id="IPR001431">
    <property type="entry name" value="Pept_M16_Zn_BS"/>
</dbReference>
<keyword evidence="5" id="KW-0862">Zinc</keyword>
<keyword evidence="2" id="KW-0645">Protease</keyword>
<dbReference type="InterPro" id="IPR032632">
    <property type="entry name" value="Peptidase_M16_M"/>
</dbReference>
<sequence>MQGLRGSTVVHQSVAVHKPRCDRRQYQHAELINGVRVLVIQDLDAVYAAASANVQVGYFDDPPSLPGAAHFVEHMVHLGSKQFPDEKEYKAFLAQHGGSSNASTSMVHTRYHFKVHAEALPGALARFGAMLSAPLIAHNSCAREVENVHAEYSRNTNSDGRKLLQLRRSLCLPPYSNFSTGSIATLWEGPQQHGADVAGMLRQLWQQHYRAGFTCVAVVGPQDPRQLLQALLVRVLPQRDLRELQLCWYIPAGVMAHSSTKPWQWASHLLGHEGPGSAAHLLKAQGLVQSLEAGMGEEVRAGRGWMFWRLTLSLTQAGEDALEHVVATVYRAIQVLQRCSDDQLHQTWQEAASLAQLRFDWRDPIEPLAAAQSAAYALHYYPPSEALSGPVLMSQYDASLLRWFVGQLNVPNMNVYYSSRRNAGMVGSKEAWYGAEYGVQQLPQAWLDSIAQYTAVDGQGCADADFSLRLEHGETAEAAAAAAAGGGGGAASYDGAAPPPTQLLQQPGLCVWHCKDISYGLPKVHLRLHLVTPAAYASPASTISTRLLLRVLEDLLLPQAYPAELAGSSYSLDSEQGGLLLRLVGFPGVVQQLLGLVLRGLLGLTAQQSPATQPDALAAAVRGWLCGFRQELQQMASGEVLQNQKKALSAKYLDPPKSLQEAAKRSWRPIRERTLQWDRRRQKAAAAQALTAQQLLDFFDQQLHPDAAQHQALCVQIWGGRKAALAVAAAGELGAAADAGPPSGAVGPVRPGVAGSQQLTVLADEVEQFKRSQPLMPAPEIIMPPPAVSSGTPQAAL</sequence>
<keyword evidence="4" id="KW-0378">Hydrolase</keyword>
<dbReference type="InterPro" id="IPR050626">
    <property type="entry name" value="Peptidase_M16"/>
</dbReference>
<keyword evidence="6" id="KW-0482">Metalloprotease</keyword>
<proteinExistence type="inferred from homology"/>
<feature type="domain" description="Peptidase M16 middle/third" evidence="9">
    <location>
        <begin position="359"/>
        <end position="605"/>
    </location>
</feature>
<dbReference type="Pfam" id="PF22456">
    <property type="entry name" value="PqqF-like_C_4"/>
    <property type="match status" value="1"/>
</dbReference>
<feature type="domain" description="Peptidase M16 N-terminal" evidence="8">
    <location>
        <begin position="37"/>
        <end position="167"/>
    </location>
</feature>
<comment type="similarity">
    <text evidence="1">Belongs to the peptidase M16 family.</text>
</comment>
<dbReference type="PANTHER" id="PTHR43690:SF18">
    <property type="entry name" value="INSULIN-DEGRADING ENZYME-RELATED"/>
    <property type="match status" value="1"/>
</dbReference>
<keyword evidence="3" id="KW-0479">Metal-binding</keyword>
<dbReference type="PANTHER" id="PTHR43690">
    <property type="entry name" value="NARDILYSIN"/>
    <property type="match status" value="1"/>
</dbReference>
<evidence type="ECO:0000259" key="9">
    <source>
        <dbReference type="Pfam" id="PF16187"/>
    </source>
</evidence>
<feature type="region of interest" description="Disordered" evidence="7">
    <location>
        <begin position="777"/>
        <end position="797"/>
    </location>
</feature>
<feature type="domain" description="Coenzyme PQQ synthesis protein F-like C-terminal lobe" evidence="10">
    <location>
        <begin position="608"/>
        <end position="667"/>
    </location>
</feature>
<evidence type="ECO:0000259" key="8">
    <source>
        <dbReference type="Pfam" id="PF00675"/>
    </source>
</evidence>
<dbReference type="Gene3D" id="3.30.830.10">
    <property type="entry name" value="Metalloenzyme, LuxS/M16 peptidase-like"/>
    <property type="match status" value="3"/>
</dbReference>
<evidence type="ECO:0008006" key="13">
    <source>
        <dbReference type="Google" id="ProtNLM"/>
    </source>
</evidence>
<dbReference type="InterPro" id="IPR054734">
    <property type="entry name" value="PqqF-like_C_4"/>
</dbReference>
<evidence type="ECO:0000259" key="10">
    <source>
        <dbReference type="Pfam" id="PF22456"/>
    </source>
</evidence>
<dbReference type="PROSITE" id="PS00143">
    <property type="entry name" value="INSULINASE"/>
    <property type="match status" value="1"/>
</dbReference>
<evidence type="ECO:0000256" key="7">
    <source>
        <dbReference type="SAM" id="MobiDB-lite"/>
    </source>
</evidence>
<evidence type="ECO:0000313" key="12">
    <source>
        <dbReference type="Proteomes" id="UP001244341"/>
    </source>
</evidence>
<evidence type="ECO:0000256" key="2">
    <source>
        <dbReference type="ARBA" id="ARBA00022670"/>
    </source>
</evidence>
<dbReference type="EMBL" id="CP126208">
    <property type="protein sequence ID" value="WIA09303.1"/>
    <property type="molecule type" value="Genomic_DNA"/>
</dbReference>
<evidence type="ECO:0000313" key="11">
    <source>
        <dbReference type="EMBL" id="WIA09303.1"/>
    </source>
</evidence>
<evidence type="ECO:0000256" key="4">
    <source>
        <dbReference type="ARBA" id="ARBA00022801"/>
    </source>
</evidence>
<gene>
    <name evidence="11" type="ORF">OEZ85_008710</name>
</gene>
<evidence type="ECO:0000256" key="6">
    <source>
        <dbReference type="ARBA" id="ARBA00023049"/>
    </source>
</evidence>
<dbReference type="Proteomes" id="UP001244341">
    <property type="component" value="Chromosome 1b"/>
</dbReference>
<dbReference type="InterPro" id="IPR011765">
    <property type="entry name" value="Pept_M16_N"/>
</dbReference>
<evidence type="ECO:0000256" key="1">
    <source>
        <dbReference type="ARBA" id="ARBA00007261"/>
    </source>
</evidence>
<organism evidence="11 12">
    <name type="scientific">Tetradesmus obliquus</name>
    <name type="common">Green alga</name>
    <name type="synonym">Acutodesmus obliquus</name>
    <dbReference type="NCBI Taxonomy" id="3088"/>
    <lineage>
        <taxon>Eukaryota</taxon>
        <taxon>Viridiplantae</taxon>
        <taxon>Chlorophyta</taxon>
        <taxon>core chlorophytes</taxon>
        <taxon>Chlorophyceae</taxon>
        <taxon>CS clade</taxon>
        <taxon>Sphaeropleales</taxon>
        <taxon>Scenedesmaceae</taxon>
        <taxon>Tetradesmus</taxon>
    </lineage>
</organism>
<evidence type="ECO:0000256" key="5">
    <source>
        <dbReference type="ARBA" id="ARBA00022833"/>
    </source>
</evidence>
<protein>
    <recommendedName>
        <fullName evidence="13">Peptidase M16 N-terminal domain-containing protein</fullName>
    </recommendedName>
</protein>
<dbReference type="SUPFAM" id="SSF63411">
    <property type="entry name" value="LuxS/MPP-like metallohydrolase"/>
    <property type="match status" value="3"/>
</dbReference>